<protein>
    <recommendedName>
        <fullName evidence="5">Protein Spindly</fullName>
    </recommendedName>
</protein>
<keyword evidence="4" id="KW-1185">Reference proteome</keyword>
<dbReference type="AlphaFoldDB" id="A0AA39CAP9"/>
<comment type="caution">
    <text evidence="3">The sequence shown here is derived from an EMBL/GenBank/DDBJ whole genome shotgun (WGS) entry which is preliminary data.</text>
</comment>
<evidence type="ECO:0008006" key="5">
    <source>
        <dbReference type="Google" id="ProtNLM"/>
    </source>
</evidence>
<keyword evidence="1" id="KW-0175">Coiled coil</keyword>
<reference evidence="3" key="1">
    <citation type="journal article" date="2023" name="bioRxiv">
        <title>Scaffold-level genome assemblies of two parasitoid biocontrol wasps reveal the parthenogenesis mechanism and an associated novel virus.</title>
        <authorList>
            <person name="Inwood S."/>
            <person name="Skelly J."/>
            <person name="Guhlin J."/>
            <person name="Harrop T."/>
            <person name="Goldson S."/>
            <person name="Dearden P."/>
        </authorList>
    </citation>
    <scope>NUCLEOTIDE SEQUENCE</scope>
    <source>
        <strain evidence="3">Irish</strain>
        <tissue evidence="3">Whole body</tissue>
    </source>
</reference>
<proteinExistence type="predicted"/>
<feature type="compositionally biased region" description="Basic and acidic residues" evidence="2">
    <location>
        <begin position="516"/>
        <end position="525"/>
    </location>
</feature>
<sequence>MATDESNNISLEIESNDDIIEFKYRIKQLVNEVDCYKQQIHKLQLQIQLDTGMKNELQETIDNLEECIKREKNEMSIKINEIEEKHGAIKKELILRLAELENEIEEKSNKNQELQDKLIETNKLLLLARTEKTSMESSNKNESIIAKKSQIIDELSEKLLYEQNERKSLEQTVESMSKEQLELKEILQITKTQLAERNEILEMTRDELNECRIELETVKHIPTNEMNKGNSLFAEVEDRRKKYLERMAEMKKYYYDAKRCINNKDNEIKALKFELTALLNKQKDDAEDCIQENGELLDKYKDRILELEIKLLETQKKYRKLEIQKQPTDNSFSYFQAVLDAKRIEIEELEGKLENKSLQSLMQEEMKLKTNRQMRYWRNKAMSYEAQIESIKCRINTDHSSIEAEELFKLIQRDCLTKNSQIEESLMDPSEKSLTVIDETVVTFDDLIKIPNKQIPNALAQTEFNPSTADKQSSETEYQQHSPAIINKRSCQEIENENKENDAAENDAVKNINDNIKNEDEEKGKKILRFAEGTVDPQPRKLRRHNTPNYSVLHIPSKSKE</sequence>
<dbReference type="Proteomes" id="UP001168990">
    <property type="component" value="Unassembled WGS sequence"/>
</dbReference>
<feature type="coiled-coil region" evidence="1">
    <location>
        <begin position="26"/>
        <end position="124"/>
    </location>
</feature>
<feature type="compositionally biased region" description="Basic and acidic residues" evidence="2">
    <location>
        <begin position="490"/>
        <end position="502"/>
    </location>
</feature>
<evidence type="ECO:0000256" key="1">
    <source>
        <dbReference type="SAM" id="Coils"/>
    </source>
</evidence>
<dbReference type="EMBL" id="JAQQBS010001423">
    <property type="protein sequence ID" value="KAK0160943.1"/>
    <property type="molecule type" value="Genomic_DNA"/>
</dbReference>
<organism evidence="3 4">
    <name type="scientific">Microctonus aethiopoides</name>
    <dbReference type="NCBI Taxonomy" id="144406"/>
    <lineage>
        <taxon>Eukaryota</taxon>
        <taxon>Metazoa</taxon>
        <taxon>Ecdysozoa</taxon>
        <taxon>Arthropoda</taxon>
        <taxon>Hexapoda</taxon>
        <taxon>Insecta</taxon>
        <taxon>Pterygota</taxon>
        <taxon>Neoptera</taxon>
        <taxon>Endopterygota</taxon>
        <taxon>Hymenoptera</taxon>
        <taxon>Apocrita</taxon>
        <taxon>Ichneumonoidea</taxon>
        <taxon>Braconidae</taxon>
        <taxon>Euphorinae</taxon>
        <taxon>Microctonus</taxon>
    </lineage>
</organism>
<evidence type="ECO:0000256" key="2">
    <source>
        <dbReference type="SAM" id="MobiDB-lite"/>
    </source>
</evidence>
<gene>
    <name evidence="3" type="ORF">PV328_008293</name>
</gene>
<accession>A0AA39CAP9</accession>
<feature type="coiled-coil region" evidence="1">
    <location>
        <begin position="261"/>
        <end position="359"/>
    </location>
</feature>
<feature type="region of interest" description="Disordered" evidence="2">
    <location>
        <begin position="463"/>
        <end position="561"/>
    </location>
</feature>
<evidence type="ECO:0000313" key="3">
    <source>
        <dbReference type="EMBL" id="KAK0160943.1"/>
    </source>
</evidence>
<evidence type="ECO:0000313" key="4">
    <source>
        <dbReference type="Proteomes" id="UP001168990"/>
    </source>
</evidence>
<name>A0AA39CAP9_9HYME</name>
<reference evidence="3" key="2">
    <citation type="submission" date="2023-03" db="EMBL/GenBank/DDBJ databases">
        <authorList>
            <person name="Inwood S.N."/>
            <person name="Skelly J.G."/>
            <person name="Guhlin J."/>
            <person name="Harrop T.W.R."/>
            <person name="Goldson S.G."/>
            <person name="Dearden P.K."/>
        </authorList>
    </citation>
    <scope>NUCLEOTIDE SEQUENCE</scope>
    <source>
        <strain evidence="3">Irish</strain>
        <tissue evidence="3">Whole body</tissue>
    </source>
</reference>
<feature type="coiled-coil region" evidence="1">
    <location>
        <begin position="152"/>
        <end position="186"/>
    </location>
</feature>
<feature type="compositionally biased region" description="Polar residues" evidence="2">
    <location>
        <begin position="463"/>
        <end position="482"/>
    </location>
</feature>